<dbReference type="Proteomes" id="UP000011134">
    <property type="component" value="Unassembled WGS sequence"/>
</dbReference>
<evidence type="ECO:0000313" key="1">
    <source>
        <dbReference type="EMBL" id="ELR67460.1"/>
    </source>
</evidence>
<sequence length="39" mass="4446">MPDRPDLTQARSVRAFFYLKFTGKPKSANAPDAQNKIKH</sequence>
<accession>L8JF53</accession>
<proteinExistence type="predicted"/>
<evidence type="ECO:0000313" key="2">
    <source>
        <dbReference type="Proteomes" id="UP000011134"/>
    </source>
</evidence>
<reference evidence="1 2" key="1">
    <citation type="submission" date="2012-12" db="EMBL/GenBank/DDBJ databases">
        <title>Genome Assembly of Photobacterium sp. AK15.</title>
        <authorList>
            <person name="Khatri I."/>
            <person name="Vaidya B."/>
            <person name="Srinivas T.N.R."/>
            <person name="Subramanian S."/>
            <person name="Pinnaka A."/>
        </authorList>
    </citation>
    <scope>NUCLEOTIDE SEQUENCE [LARGE SCALE GENOMIC DNA]</scope>
    <source>
        <strain evidence="1 2">AK15</strain>
    </source>
</reference>
<dbReference type="AlphaFoldDB" id="L8JF53"/>
<keyword evidence="2" id="KW-1185">Reference proteome</keyword>
<dbReference type="EMBL" id="AMZO01000002">
    <property type="protein sequence ID" value="ELR67460.1"/>
    <property type="molecule type" value="Genomic_DNA"/>
</dbReference>
<gene>
    <name evidence="1" type="ORF">C942_01389</name>
</gene>
<comment type="caution">
    <text evidence="1">The sequence shown here is derived from an EMBL/GenBank/DDBJ whole genome shotgun (WGS) entry which is preliminary data.</text>
</comment>
<name>L8JF53_9GAMM</name>
<dbReference type="PATRIC" id="fig|1056511.3.peg.462"/>
<organism evidence="1 2">
    <name type="scientific">Photobacterium marinum</name>
    <dbReference type="NCBI Taxonomy" id="1056511"/>
    <lineage>
        <taxon>Bacteria</taxon>
        <taxon>Pseudomonadati</taxon>
        <taxon>Pseudomonadota</taxon>
        <taxon>Gammaproteobacteria</taxon>
        <taxon>Vibrionales</taxon>
        <taxon>Vibrionaceae</taxon>
        <taxon>Photobacterium</taxon>
    </lineage>
</organism>
<protein>
    <submittedName>
        <fullName evidence="1">Uncharacterized protein</fullName>
    </submittedName>
</protein>